<gene>
    <name evidence="2" type="ORF">X474_04630</name>
</gene>
<keyword evidence="3" id="KW-1185">Reference proteome</keyword>
<comment type="caution">
    <text evidence="2">The sequence shown here is derived from an EMBL/GenBank/DDBJ whole genome shotgun (WGS) entry which is preliminary data.</text>
</comment>
<dbReference type="EMBL" id="AZAC01000004">
    <property type="protein sequence ID" value="KIX15069.1"/>
    <property type="molecule type" value="Genomic_DNA"/>
</dbReference>
<reference evidence="2 3" key="1">
    <citation type="submission" date="2013-11" db="EMBL/GenBank/DDBJ databases">
        <title>Metagenomic analysis of a methanogenic consortium involved in long chain n-alkane degradation.</title>
        <authorList>
            <person name="Davidova I.A."/>
            <person name="Callaghan A.V."/>
            <person name="Wawrik B."/>
            <person name="Pruitt S."/>
            <person name="Marks C."/>
            <person name="Duncan K.E."/>
            <person name="Suflita J.M."/>
        </authorList>
    </citation>
    <scope>NUCLEOTIDE SEQUENCE [LARGE SCALE GENOMIC DNA]</scope>
    <source>
        <strain evidence="2 3">SPR</strain>
    </source>
</reference>
<feature type="domain" description="Type I restriction enzyme R protein N-terminal" evidence="1">
    <location>
        <begin position="18"/>
        <end position="128"/>
    </location>
</feature>
<dbReference type="STRING" id="1429043.X474_04630"/>
<dbReference type="InterPro" id="IPR029464">
    <property type="entry name" value="HSDR_N"/>
</dbReference>
<organism evidence="2 3">
    <name type="scientific">Dethiosulfatarculus sandiegensis</name>
    <dbReference type="NCBI Taxonomy" id="1429043"/>
    <lineage>
        <taxon>Bacteria</taxon>
        <taxon>Pseudomonadati</taxon>
        <taxon>Thermodesulfobacteriota</taxon>
        <taxon>Desulfarculia</taxon>
        <taxon>Desulfarculales</taxon>
        <taxon>Desulfarculaceae</taxon>
        <taxon>Dethiosulfatarculus</taxon>
    </lineage>
</organism>
<name>A0A0D2JAA5_9BACT</name>
<dbReference type="Proteomes" id="UP000032233">
    <property type="component" value="Unassembled WGS sequence"/>
</dbReference>
<evidence type="ECO:0000313" key="2">
    <source>
        <dbReference type="EMBL" id="KIX15069.1"/>
    </source>
</evidence>
<dbReference type="Pfam" id="PF13588">
    <property type="entry name" value="HSDR_N_2"/>
    <property type="match status" value="1"/>
</dbReference>
<proteinExistence type="predicted"/>
<dbReference type="InParanoid" id="A0A0D2JAA5"/>
<evidence type="ECO:0000259" key="1">
    <source>
        <dbReference type="Pfam" id="PF13588"/>
    </source>
</evidence>
<protein>
    <recommendedName>
        <fullName evidence="1">Type I restriction enzyme R protein N-terminal domain-containing protein</fullName>
    </recommendedName>
</protein>
<evidence type="ECO:0000313" key="3">
    <source>
        <dbReference type="Proteomes" id="UP000032233"/>
    </source>
</evidence>
<sequence>METYTDLITGKSIPYNDDEYVRQKVEAILLEKGYTKDQVEVDAYREMTLEDHTINFRADILINCKDRPGLILRCARGSLVTRERETIATACLITDPAPPFALVCNGEDAELLEVVTGKVLEEGLKAIPTAGELARMVADTEPYQPSERKRINAARIYAAYAFLQCPPACRV</sequence>
<dbReference type="AlphaFoldDB" id="A0A0D2JAA5"/>
<accession>A0A0D2JAA5</accession>